<dbReference type="InterPro" id="IPR014886">
    <property type="entry name" value="La_xRRM"/>
</dbReference>
<feature type="region of interest" description="Disordered" evidence="3">
    <location>
        <begin position="202"/>
        <end position="277"/>
    </location>
</feature>
<feature type="compositionally biased region" description="Basic and acidic residues" evidence="3">
    <location>
        <begin position="210"/>
        <end position="225"/>
    </location>
</feature>
<evidence type="ECO:0000313" key="6">
    <source>
        <dbReference type="EMBL" id="MCD9640474.1"/>
    </source>
</evidence>
<evidence type="ECO:0000259" key="5">
    <source>
        <dbReference type="PROSITE" id="PS51939"/>
    </source>
</evidence>
<keyword evidence="1 2" id="KW-0694">RNA-binding</keyword>
<dbReference type="Gene3D" id="3.30.70.330">
    <property type="match status" value="2"/>
</dbReference>
<feature type="domain" description="XRRM" evidence="5">
    <location>
        <begin position="256"/>
        <end position="383"/>
    </location>
</feature>
<feature type="region of interest" description="Disordered" evidence="3">
    <location>
        <begin position="155"/>
        <end position="175"/>
    </location>
</feature>
<keyword evidence="7" id="KW-1185">Reference proteome</keyword>
<protein>
    <submittedName>
        <fullName evidence="6">Uncharacterized protein</fullName>
    </submittedName>
</protein>
<evidence type="ECO:0000256" key="3">
    <source>
        <dbReference type="SAM" id="MobiDB-lite"/>
    </source>
</evidence>
<dbReference type="InterPro" id="IPR035979">
    <property type="entry name" value="RBD_domain_sf"/>
</dbReference>
<evidence type="ECO:0000259" key="4">
    <source>
        <dbReference type="PROSITE" id="PS50102"/>
    </source>
</evidence>
<feature type="region of interest" description="Disordered" evidence="3">
    <location>
        <begin position="354"/>
        <end position="385"/>
    </location>
</feature>
<accession>A0ABS8V1C3</accession>
<evidence type="ECO:0000256" key="1">
    <source>
        <dbReference type="ARBA" id="ARBA00022884"/>
    </source>
</evidence>
<feature type="domain" description="RRM" evidence="4">
    <location>
        <begin position="68"/>
        <end position="155"/>
    </location>
</feature>
<feature type="compositionally biased region" description="Basic and acidic residues" evidence="3">
    <location>
        <begin position="358"/>
        <end position="367"/>
    </location>
</feature>
<dbReference type="InterPro" id="IPR012677">
    <property type="entry name" value="Nucleotide-bd_a/b_plait_sf"/>
</dbReference>
<dbReference type="SUPFAM" id="SSF54928">
    <property type="entry name" value="RNA-binding domain, RBD"/>
    <property type="match status" value="1"/>
</dbReference>
<name>A0ABS8V1C3_DATST</name>
<reference evidence="6 7" key="1">
    <citation type="journal article" date="2021" name="BMC Genomics">
        <title>Datura genome reveals duplications of psychoactive alkaloid biosynthetic genes and high mutation rate following tissue culture.</title>
        <authorList>
            <person name="Rajewski A."/>
            <person name="Carter-House D."/>
            <person name="Stajich J."/>
            <person name="Litt A."/>
        </authorList>
    </citation>
    <scope>NUCLEOTIDE SEQUENCE [LARGE SCALE GENOMIC DNA]</scope>
    <source>
        <strain evidence="6">AR-01</strain>
    </source>
</reference>
<sequence length="560" mass="63328">MAQNFLDEETVKKVIRQVEFYSVIVISQKMAFSGKLRKRRWVYPLWKRVGRVCELAKPEEVIEQIDVRTIAASPLEYRVKLEDVGAFSWSAWQGNVNSVRLPRHVADKRMFCGTALVEFSSEEDAANIVKQNLVYEDIDDLWLFRKDFDVERANEEKEVEHNHPRNGPNSKNNLKPELEESLVEALQNRMVIINRLLKASAPETESNNDTTKDNVEVTDEKVPEDIKDEDNNENVEKGDEKNAEDGSGETDVQNPEVGERSMDSPTEDDEQAPAKEKLSVAACRDNKDIVMREDLKSVFQKFESGYIRLENEGAAQKARAAGVLAEEGGLAVKNFIASLDPVTGDAEREYWSMFRNNQQDRRRDFKGNRGRGGKYNRGGKQSRGRGKHLVQVYPPGLGCLAGIHYHRISTSDTYRDKSKPVSSLTFLNSKYCRPSPAEAQANCHAFGRVLPEAREAWSVRALIFGVGLLLRCFRQLSARTCYPALMGTITGNIEVPFLALSPNAHTPDMDQPLSRRLTQPRTAFNGKQPNPWNIPAPVWRRATRGAKPSHRALGKITRYP</sequence>
<dbReference type="PROSITE" id="PS51939">
    <property type="entry name" value="XRRM"/>
    <property type="match status" value="1"/>
</dbReference>
<evidence type="ECO:0000313" key="7">
    <source>
        <dbReference type="Proteomes" id="UP000823775"/>
    </source>
</evidence>
<gene>
    <name evidence="6" type="ORF">HAX54_025811</name>
</gene>
<proteinExistence type="predicted"/>
<evidence type="ECO:0000256" key="2">
    <source>
        <dbReference type="PROSITE-ProRule" id="PRU00176"/>
    </source>
</evidence>
<dbReference type="InterPro" id="IPR000504">
    <property type="entry name" value="RRM_dom"/>
</dbReference>
<dbReference type="Pfam" id="PF08777">
    <property type="entry name" value="RRM_3"/>
    <property type="match status" value="1"/>
</dbReference>
<dbReference type="EMBL" id="JACEIK010003135">
    <property type="protein sequence ID" value="MCD9640474.1"/>
    <property type="molecule type" value="Genomic_DNA"/>
</dbReference>
<dbReference type="Proteomes" id="UP000823775">
    <property type="component" value="Unassembled WGS sequence"/>
</dbReference>
<organism evidence="6 7">
    <name type="scientific">Datura stramonium</name>
    <name type="common">Jimsonweed</name>
    <name type="synonym">Common thornapple</name>
    <dbReference type="NCBI Taxonomy" id="4076"/>
    <lineage>
        <taxon>Eukaryota</taxon>
        <taxon>Viridiplantae</taxon>
        <taxon>Streptophyta</taxon>
        <taxon>Embryophyta</taxon>
        <taxon>Tracheophyta</taxon>
        <taxon>Spermatophyta</taxon>
        <taxon>Magnoliopsida</taxon>
        <taxon>eudicotyledons</taxon>
        <taxon>Gunneridae</taxon>
        <taxon>Pentapetalae</taxon>
        <taxon>asterids</taxon>
        <taxon>lamiids</taxon>
        <taxon>Solanales</taxon>
        <taxon>Solanaceae</taxon>
        <taxon>Solanoideae</taxon>
        <taxon>Datureae</taxon>
        <taxon>Datura</taxon>
    </lineage>
</organism>
<dbReference type="PROSITE" id="PS50102">
    <property type="entry name" value="RRM"/>
    <property type="match status" value="1"/>
</dbReference>
<comment type="caution">
    <text evidence="6">The sequence shown here is derived from an EMBL/GenBank/DDBJ whole genome shotgun (WGS) entry which is preliminary data.</text>
</comment>
<feature type="compositionally biased region" description="Basic and acidic residues" evidence="3">
    <location>
        <begin position="234"/>
        <end position="244"/>
    </location>
</feature>